<keyword evidence="8" id="KW-0007">Acetylation</keyword>
<evidence type="ECO:0000256" key="23">
    <source>
        <dbReference type="ARBA" id="ARBA00050035"/>
    </source>
</evidence>
<dbReference type="Proteomes" id="UP000694547">
    <property type="component" value="Chromosome 3"/>
</dbReference>
<dbReference type="GO" id="GO:0008308">
    <property type="term" value="F:voltage-gated monoatomic anion channel activity"/>
    <property type="evidence" value="ECO:0007669"/>
    <property type="project" value="InterPro"/>
</dbReference>
<dbReference type="GO" id="GO:0015288">
    <property type="term" value="F:porin activity"/>
    <property type="evidence" value="ECO:0007669"/>
    <property type="project" value="UniProtKB-KW"/>
</dbReference>
<evidence type="ECO:0000256" key="14">
    <source>
        <dbReference type="ARBA" id="ARBA00024167"/>
    </source>
</evidence>
<accession>A0A8C8UJF4</accession>
<sequence length="126" mass="14359">MYIPPSYVDLSKTARDIFNRGFGFGLVKLDVKTKSCSGVELSTTSSSNTDTGKVTGTLETKYKWCLCEYGLTFTEKWNMDDTVGIETAIEDQTCRWEIQGERQKRERWSEGEASCHQRSSKMAAYR</sequence>
<evidence type="ECO:0000256" key="10">
    <source>
        <dbReference type="ARBA" id="ARBA00023065"/>
    </source>
</evidence>
<protein>
    <recommendedName>
        <fullName evidence="23">Non-selective voltage-gated ion channel VDAC2</fullName>
    </recommendedName>
    <alternativeName>
        <fullName evidence="17">Outer mitochondrial membrane protein porin 2</fullName>
    </alternativeName>
</protein>
<dbReference type="GO" id="GO:0000166">
    <property type="term" value="F:nucleotide binding"/>
    <property type="evidence" value="ECO:0007669"/>
    <property type="project" value="UniProtKB-KW"/>
</dbReference>
<name>A0A8C8UJF4_PERMB</name>
<comment type="similarity">
    <text evidence="2">Belongs to the eukaryotic mitochondrial porin family.</text>
</comment>
<evidence type="ECO:0000256" key="20">
    <source>
        <dbReference type="ARBA" id="ARBA00044941"/>
    </source>
</evidence>
<keyword evidence="7" id="KW-1000">Mitochondrion outer membrane</keyword>
<reference evidence="25" key="2">
    <citation type="submission" date="2025-08" db="UniProtKB">
        <authorList>
            <consortium name="Ensembl"/>
        </authorList>
    </citation>
    <scope>IDENTIFICATION</scope>
</reference>
<evidence type="ECO:0000256" key="18">
    <source>
        <dbReference type="ARBA" id="ARBA00034430"/>
    </source>
</evidence>
<comment type="catalytic activity">
    <reaction evidence="19">
        <text>a 1,2-diacyl-sn-glycero-3-phospho-(1D-myo-inositol)(in) = a 1,2-diacyl-sn-glycero-3-phospho-(1D-myo-inositol)(out)</text>
        <dbReference type="Rhea" id="RHEA:38691"/>
        <dbReference type="ChEBI" id="CHEBI:57880"/>
    </reaction>
</comment>
<comment type="catalytic activity">
    <reaction evidence="15">
        <text>a 1,2-diacyl-sn-glycero-3-phospho-L-serine(in) = a 1,2-diacyl-sn-glycero-3-phospho-L-serine(out)</text>
        <dbReference type="Rhea" id="RHEA:38663"/>
        <dbReference type="ChEBI" id="CHEBI:57262"/>
    </reaction>
</comment>
<comment type="catalytic activity">
    <reaction evidence="16">
        <text>a 1,2-diacyl-sn-glycero-3-phosphocholine(in) = a 1,2-diacyl-sn-glycero-3-phosphocholine(out)</text>
        <dbReference type="Rhea" id="RHEA:38571"/>
        <dbReference type="ChEBI" id="CHEBI:57643"/>
    </reaction>
</comment>
<reference evidence="25 26" key="1">
    <citation type="submission" date="2018-10" db="EMBL/GenBank/DDBJ databases">
        <title>Improved assembly of the deer mouse Peromyscus maniculatus genome.</title>
        <authorList>
            <person name="Lassance J.-M."/>
            <person name="Hoekstra H.E."/>
        </authorList>
    </citation>
    <scope>NUCLEOTIDE SEQUENCE [LARGE SCALE GENOMIC DNA]</scope>
</reference>
<comment type="subunit">
    <text evidence="22">Monomer, homodimer and higher order oligomers; formation of higher order structures is necessary for scramblase activity. Interacts with ARMC12 in a TBC1D21-dependent manner. Interacts with KLC3. Interacts with SPATA33. Interacts with PPP3CC in a SPATA33-dependent manner.</text>
</comment>
<reference evidence="25" key="3">
    <citation type="submission" date="2025-09" db="UniProtKB">
        <authorList>
            <consortium name="Ensembl"/>
        </authorList>
    </citation>
    <scope>IDENTIFICATION</scope>
</reference>
<comment type="subcellular location">
    <subcellularLocation>
        <location evidence="1">Mitochondrion outer membrane</location>
    </subcellularLocation>
</comment>
<dbReference type="InterPro" id="IPR001925">
    <property type="entry name" value="Porin_Euk"/>
</dbReference>
<dbReference type="PRINTS" id="PR00185">
    <property type="entry name" value="EUKARYTPORIN"/>
</dbReference>
<dbReference type="Pfam" id="PF01459">
    <property type="entry name" value="Porin_3"/>
    <property type="match status" value="1"/>
</dbReference>
<evidence type="ECO:0000256" key="24">
    <source>
        <dbReference type="SAM" id="MobiDB-lite"/>
    </source>
</evidence>
<evidence type="ECO:0000256" key="16">
    <source>
        <dbReference type="ARBA" id="ARBA00024631"/>
    </source>
</evidence>
<comment type="function">
    <text evidence="20">Catalyzes the scrambling of phospholipids across the outer mitochondrial membrane; the mechanism is unrelated to channel activity and is capable of translocating both anionic and zwitterionic phospholipids.</text>
</comment>
<keyword evidence="6" id="KW-0547">Nucleotide-binding</keyword>
<keyword evidence="26" id="KW-1185">Reference proteome</keyword>
<dbReference type="InterPro" id="IPR027246">
    <property type="entry name" value="Porin_Euk/Tom40"/>
</dbReference>
<keyword evidence="3" id="KW-0813">Transport</keyword>
<evidence type="ECO:0000256" key="17">
    <source>
        <dbReference type="ARBA" id="ARBA00030088"/>
    </source>
</evidence>
<dbReference type="PANTHER" id="PTHR11743">
    <property type="entry name" value="VOLTAGE-DEPENDENT ANION-SELECTIVE CHANNEL"/>
    <property type="match status" value="1"/>
</dbReference>
<feature type="region of interest" description="Disordered" evidence="24">
    <location>
        <begin position="101"/>
        <end position="126"/>
    </location>
</feature>
<organism evidence="25 26">
    <name type="scientific">Peromyscus maniculatus bairdii</name>
    <name type="common">Prairie deer mouse</name>
    <dbReference type="NCBI Taxonomy" id="230844"/>
    <lineage>
        <taxon>Eukaryota</taxon>
        <taxon>Metazoa</taxon>
        <taxon>Chordata</taxon>
        <taxon>Craniata</taxon>
        <taxon>Vertebrata</taxon>
        <taxon>Euteleostomi</taxon>
        <taxon>Mammalia</taxon>
        <taxon>Eutheria</taxon>
        <taxon>Euarchontoglires</taxon>
        <taxon>Glires</taxon>
        <taxon>Rodentia</taxon>
        <taxon>Myomorpha</taxon>
        <taxon>Muroidea</taxon>
        <taxon>Cricetidae</taxon>
        <taxon>Neotominae</taxon>
        <taxon>Peromyscus</taxon>
    </lineage>
</organism>
<feature type="compositionally biased region" description="Basic and acidic residues" evidence="24">
    <location>
        <begin position="101"/>
        <end position="115"/>
    </location>
</feature>
<evidence type="ECO:0000256" key="6">
    <source>
        <dbReference type="ARBA" id="ARBA00022741"/>
    </source>
</evidence>
<dbReference type="Gene3D" id="2.40.160.10">
    <property type="entry name" value="Porin"/>
    <property type="match status" value="1"/>
</dbReference>
<dbReference type="AlphaFoldDB" id="A0A8C8UJF4"/>
<dbReference type="GeneTree" id="ENSGT00950000182869"/>
<keyword evidence="12" id="KW-0496">Mitochondrion</keyword>
<comment type="catalytic activity">
    <reaction evidence="18">
        <text>K(+)(in) = K(+)(out)</text>
        <dbReference type="Rhea" id="RHEA:29463"/>
        <dbReference type="ChEBI" id="CHEBI:29103"/>
    </reaction>
</comment>
<dbReference type="PANTHER" id="PTHR11743:SF12">
    <property type="entry name" value="VOLTAGE-DEPENDENT ANION-SELECTIVE CHANNEL PROTEIN 2"/>
    <property type="match status" value="1"/>
</dbReference>
<evidence type="ECO:0000256" key="15">
    <source>
        <dbReference type="ARBA" id="ARBA00024479"/>
    </source>
</evidence>
<evidence type="ECO:0000256" key="2">
    <source>
        <dbReference type="ARBA" id="ARBA00007780"/>
    </source>
</evidence>
<evidence type="ECO:0000256" key="8">
    <source>
        <dbReference type="ARBA" id="ARBA00022990"/>
    </source>
</evidence>
<keyword evidence="5" id="KW-0812">Transmembrane</keyword>
<evidence type="ECO:0000313" key="25">
    <source>
        <dbReference type="Ensembl" id="ENSPEMP00000032528.1"/>
    </source>
</evidence>
<keyword evidence="4" id="KW-1134">Transmembrane beta strand</keyword>
<evidence type="ECO:0000256" key="3">
    <source>
        <dbReference type="ARBA" id="ARBA00022448"/>
    </source>
</evidence>
<dbReference type="InterPro" id="IPR023614">
    <property type="entry name" value="Porin_dom_sf"/>
</dbReference>
<comment type="function">
    <text evidence="21">Non-selective voltage-gated ion channel that mediates the transport of anions and cations through the mitochondrion outer membrane and plasma membrane. The channel adopts an open conformation at zero mV and a closed conformation at both positive and negative potentials. There are two populations of channels; the main that functions in a lower open-state conductance with lower ion selectivity, that switch, in a voltage-dependent manner, from the open to a low-conducting 'closed' state and the other that has a normal ion selectivity in the typical high conductance, 'open' state. Binds various lipids, including the sphingolipid ceramide, the phospholipid phosphatidylcholine, and the sterols cholesterol and oxysterol. Binding of ceramide promotes the mitochondrial outer membrane permeabilization (MOMP) apoptotic pathway.</text>
</comment>
<proteinExistence type="inferred from homology"/>
<evidence type="ECO:0000256" key="22">
    <source>
        <dbReference type="ARBA" id="ARBA00049992"/>
    </source>
</evidence>
<evidence type="ECO:0000313" key="26">
    <source>
        <dbReference type="Proteomes" id="UP000694547"/>
    </source>
</evidence>
<evidence type="ECO:0000256" key="9">
    <source>
        <dbReference type="ARBA" id="ARBA00023027"/>
    </source>
</evidence>
<keyword evidence="9" id="KW-0520">NAD</keyword>
<dbReference type="GO" id="GO:0005741">
    <property type="term" value="C:mitochondrial outer membrane"/>
    <property type="evidence" value="ECO:0007669"/>
    <property type="project" value="UniProtKB-SubCell"/>
</dbReference>
<evidence type="ECO:0000256" key="1">
    <source>
        <dbReference type="ARBA" id="ARBA00004294"/>
    </source>
</evidence>
<evidence type="ECO:0000256" key="11">
    <source>
        <dbReference type="ARBA" id="ARBA00023114"/>
    </source>
</evidence>
<dbReference type="GO" id="GO:0046930">
    <property type="term" value="C:pore complex"/>
    <property type="evidence" value="ECO:0007669"/>
    <property type="project" value="UniProtKB-KW"/>
</dbReference>
<evidence type="ECO:0000256" key="12">
    <source>
        <dbReference type="ARBA" id="ARBA00023128"/>
    </source>
</evidence>
<keyword evidence="11" id="KW-0626">Porin</keyword>
<evidence type="ECO:0000256" key="4">
    <source>
        <dbReference type="ARBA" id="ARBA00022452"/>
    </source>
</evidence>
<evidence type="ECO:0000256" key="7">
    <source>
        <dbReference type="ARBA" id="ARBA00022787"/>
    </source>
</evidence>
<dbReference type="Ensembl" id="ENSPEMT00000036198.1">
    <property type="protein sequence ID" value="ENSPEMP00000032528.1"/>
    <property type="gene ID" value="ENSPEMG00000030743.1"/>
</dbReference>
<evidence type="ECO:0000256" key="5">
    <source>
        <dbReference type="ARBA" id="ARBA00022692"/>
    </source>
</evidence>
<keyword evidence="10" id="KW-0406">Ion transport</keyword>
<comment type="catalytic activity">
    <reaction evidence="14">
        <text>chloride(in) = chloride(out)</text>
        <dbReference type="Rhea" id="RHEA:29823"/>
        <dbReference type="ChEBI" id="CHEBI:17996"/>
    </reaction>
</comment>
<evidence type="ECO:0000256" key="13">
    <source>
        <dbReference type="ARBA" id="ARBA00023136"/>
    </source>
</evidence>
<evidence type="ECO:0000256" key="21">
    <source>
        <dbReference type="ARBA" id="ARBA00049967"/>
    </source>
</evidence>
<keyword evidence="13" id="KW-0472">Membrane</keyword>
<evidence type="ECO:0000256" key="19">
    <source>
        <dbReference type="ARBA" id="ARBA00035895"/>
    </source>
</evidence>